<dbReference type="SUPFAM" id="SSF52540">
    <property type="entry name" value="P-loop containing nucleoside triphosphate hydrolases"/>
    <property type="match status" value="1"/>
</dbReference>
<dbReference type="SMART" id="SM00028">
    <property type="entry name" value="TPR"/>
    <property type="match status" value="2"/>
</dbReference>
<evidence type="ECO:0000256" key="5">
    <source>
        <dbReference type="PROSITE-ProRule" id="PRU00339"/>
    </source>
</evidence>
<dbReference type="GO" id="GO:0008270">
    <property type="term" value="F:zinc ion binding"/>
    <property type="evidence" value="ECO:0007669"/>
    <property type="project" value="UniProtKB-KW"/>
</dbReference>
<keyword evidence="1" id="KW-0479">Metal-binding</keyword>
<dbReference type="SUPFAM" id="SSF51126">
    <property type="entry name" value="Pectin lyase-like"/>
    <property type="match status" value="1"/>
</dbReference>
<feature type="domain" description="MYND-type" evidence="6">
    <location>
        <begin position="1399"/>
        <end position="1437"/>
    </location>
</feature>
<name>A0A6J8BJS3_MYTCO</name>
<dbReference type="NCBIfam" id="TIGR03804">
    <property type="entry name" value="para_beta_helix"/>
    <property type="match status" value="1"/>
</dbReference>
<reference evidence="7 8" key="1">
    <citation type="submission" date="2020-06" db="EMBL/GenBank/DDBJ databases">
        <authorList>
            <person name="Li R."/>
            <person name="Bekaert M."/>
        </authorList>
    </citation>
    <scope>NUCLEOTIDE SEQUENCE [LARGE SCALE GENOMIC DNA]</scope>
    <source>
        <strain evidence="8">wild</strain>
    </source>
</reference>
<dbReference type="InterPro" id="IPR011050">
    <property type="entry name" value="Pectin_lyase_fold/virulence"/>
</dbReference>
<keyword evidence="3" id="KW-0862">Zinc</keyword>
<dbReference type="Gene3D" id="1.25.40.10">
    <property type="entry name" value="Tetratricopeptide repeat domain"/>
    <property type="match status" value="1"/>
</dbReference>
<dbReference type="Gene3D" id="3.40.50.300">
    <property type="entry name" value="P-loop containing nucleotide triphosphate hydrolases"/>
    <property type="match status" value="1"/>
</dbReference>
<dbReference type="Gene3D" id="6.10.140.2220">
    <property type="match status" value="1"/>
</dbReference>
<sequence length="1575" mass="178510">MQENKLSLYGQIRADTPLELEPIIVEIANAEKSQVVTPDLDDTKKRWLVVGICLHNVVAPVLREYVSKSMNQVFNTLKQSHKIDTQCYPNHLKCYPGAVNLNYEAINNNRIVRSGRNRNYQNYDYEIQNPMEFSKLYLKTNMAQYTGFDETCDSSALLNIIMCSDTSVLGRLADQLRTDIRNPWAHCNFTEWDAIKYLESMQLMQQLIRHLHMPSEVKVLAELSHWEVNGTNFLQGTRLGLEIVEEVNKHTQSLAKYVLQLKADTSSYSEMVHSSLALISNDMTNVCRRIDQTDTDLSQITSEVSSLRLQTDNIEHIVNENVKDIKDIKIDIENIKNYNSHQRPKEKVFFYPPDRVSVFVGRKDKLSSLKEKFVKNKDVHHIEVICGLGGCGKTTLSIEFAWMFHQFYPGGVFWVSAESGESLENTIYTLAIDVNRQGQNSKETFQRTLTWLAHLEKRWLLVIDNADTDIISGQLKQLLLGTWKRGTRGHIIITTRREPLAVEETLHISKNDCNYLETLNEEEGVQFMIKRTEMFKERSNDSISKLVNGLGGLPLALEQAAAHIKSIRCSFKDYLASFKKKRLTLLSKTTNPPFEANIDRLAVMTTWQLNMDYIRSQSKAEGLGTSAVIVMKVASFLFADDMPVELFNSGEPTINDEEAYETLTDPVGIKHAVEILTRFSLFQRYRSDSLSVHRLVQEVIRSTVDRDEKQIVLQCAIRMINKALMSTTTPYAAILKNKHEPHASRGLLNIWSKLAANANALKNYLSISKESQESKDIFISLESARVMQASAIYNSLSQRQDAALEDQNQMLNIMASLDMEEHTYNELTSIKIPLLERDRMHVQNSIATILQDSANESKVKGFSSVPLTHDRLRAIGNQAFQEKRYEDALQYYTEALRSCPKTEGDHILILSNRSLAYLKLHEYTYALDDANASIEINPYFLKPHVWKSYAIAELRNKGKLPSEMEGSGIASASIAAFLHEKCLLEYKMKIHYPILMYKIIDYENHHTNLSPLIMSILDRPFTTYLLRKGRYTFSQPVQTTKSCQVIGVETGVEIDIGCVIQISRPLDASFEIDFEREREISVHFENILFYSKGSQVRVDKGGIGTFYRCKFSSQFPINEEEYKCEENIDTFYQMFLSIIDMKDKSYISSICSSQGGRIVLNSCDIRSKGGCGIFLHGDNSFLDISNCNVHKSLIGIAVGNGGTMTAYNNRICSHTLHGVAIGPNGTATLKGNTISQNKAEGIWCGGKTKYKEISTSKTMVTAVDNIIVQNGLSGICLEGGCFSLKSNTISDNWAWGIFIQDRSSVLADGNDISCNKCGGIRVGMNYSASVILDGNTIKDHSGPAILAFNEEISYDAEATDFDEVKVYSTPPIITDRNLRLYNDQPVQSPTDTVKSLKTCCGCQKMLKSLKACVNCRIARYCSRECQNSHWIRHQHMCPLLSEKYTIEIQMKDTQPVVPDINTFGLIYARTFHPSLKGIRKGPSPDVKSRKRFIVKIQSDHSYVPYNPNKSLTLYDQSVTLDIKLRHPELYHLCSECGRLSGDKITSKKIFCWASYKNGGDILCVHTDEFPVFQTW</sequence>
<dbReference type="PANTHER" id="PTHR47691:SF3">
    <property type="entry name" value="HTH-TYPE TRANSCRIPTIONAL REGULATOR RV0890C-RELATED"/>
    <property type="match status" value="1"/>
</dbReference>
<dbReference type="GO" id="GO:0043531">
    <property type="term" value="F:ADP binding"/>
    <property type="evidence" value="ECO:0007669"/>
    <property type="project" value="InterPro"/>
</dbReference>
<dbReference type="EMBL" id="CACVKT020003332">
    <property type="protein sequence ID" value="CAC5383104.1"/>
    <property type="molecule type" value="Genomic_DNA"/>
</dbReference>
<feature type="repeat" description="TPR" evidence="5">
    <location>
        <begin position="869"/>
        <end position="902"/>
    </location>
</feature>
<dbReference type="Gene3D" id="2.160.20.10">
    <property type="entry name" value="Single-stranded right-handed beta-helix, Pectin lyase-like"/>
    <property type="match status" value="2"/>
</dbReference>
<dbReference type="InterPro" id="IPR019734">
    <property type="entry name" value="TPR_rpt"/>
</dbReference>
<dbReference type="PRINTS" id="PR00364">
    <property type="entry name" value="DISEASERSIST"/>
</dbReference>
<dbReference type="InterPro" id="IPR002182">
    <property type="entry name" value="NB-ARC"/>
</dbReference>
<dbReference type="InterPro" id="IPR056681">
    <property type="entry name" value="DUF7779"/>
</dbReference>
<dbReference type="InterPro" id="IPR011990">
    <property type="entry name" value="TPR-like_helical_dom_sf"/>
</dbReference>
<dbReference type="Pfam" id="PF01753">
    <property type="entry name" value="zf-MYND"/>
    <property type="match status" value="1"/>
</dbReference>
<dbReference type="SMART" id="SM00710">
    <property type="entry name" value="PbH1"/>
    <property type="match status" value="7"/>
</dbReference>
<dbReference type="InterPro" id="IPR006626">
    <property type="entry name" value="PbH1"/>
</dbReference>
<dbReference type="SUPFAM" id="SSF144232">
    <property type="entry name" value="HIT/MYND zinc finger-like"/>
    <property type="match status" value="1"/>
</dbReference>
<evidence type="ECO:0000313" key="7">
    <source>
        <dbReference type="EMBL" id="CAC5383104.1"/>
    </source>
</evidence>
<dbReference type="InterPro" id="IPR022441">
    <property type="entry name" value="Para_beta_helix_rpt-2"/>
</dbReference>
<keyword evidence="2 4" id="KW-0863">Zinc-finger</keyword>
<dbReference type="InterPro" id="IPR002893">
    <property type="entry name" value="Znf_MYND"/>
</dbReference>
<dbReference type="PANTHER" id="PTHR47691">
    <property type="entry name" value="REGULATOR-RELATED"/>
    <property type="match status" value="1"/>
</dbReference>
<dbReference type="PROSITE" id="PS50005">
    <property type="entry name" value="TPR"/>
    <property type="match status" value="1"/>
</dbReference>
<evidence type="ECO:0000256" key="2">
    <source>
        <dbReference type="ARBA" id="ARBA00022771"/>
    </source>
</evidence>
<dbReference type="InterPro" id="IPR027417">
    <property type="entry name" value="P-loop_NTPase"/>
</dbReference>
<dbReference type="Pfam" id="PF25000">
    <property type="entry name" value="DUF7779"/>
    <property type="match status" value="1"/>
</dbReference>
<dbReference type="OrthoDB" id="6088515at2759"/>
<evidence type="ECO:0000256" key="3">
    <source>
        <dbReference type="ARBA" id="ARBA00022833"/>
    </source>
</evidence>
<keyword evidence="5" id="KW-0802">TPR repeat</keyword>
<protein>
    <recommendedName>
        <fullName evidence="6">MYND-type domain-containing protein</fullName>
    </recommendedName>
</protein>
<accession>A0A6J8BJS3</accession>
<evidence type="ECO:0000256" key="1">
    <source>
        <dbReference type="ARBA" id="ARBA00022723"/>
    </source>
</evidence>
<organism evidence="7 8">
    <name type="scientific">Mytilus coruscus</name>
    <name type="common">Sea mussel</name>
    <dbReference type="NCBI Taxonomy" id="42192"/>
    <lineage>
        <taxon>Eukaryota</taxon>
        <taxon>Metazoa</taxon>
        <taxon>Spiralia</taxon>
        <taxon>Lophotrochozoa</taxon>
        <taxon>Mollusca</taxon>
        <taxon>Bivalvia</taxon>
        <taxon>Autobranchia</taxon>
        <taxon>Pteriomorphia</taxon>
        <taxon>Mytilida</taxon>
        <taxon>Mytiloidea</taxon>
        <taxon>Mytilidae</taxon>
        <taxon>Mytilinae</taxon>
        <taxon>Mytilus</taxon>
    </lineage>
</organism>
<dbReference type="InterPro" id="IPR039448">
    <property type="entry name" value="Beta_helix"/>
</dbReference>
<proteinExistence type="predicted"/>
<evidence type="ECO:0000313" key="8">
    <source>
        <dbReference type="Proteomes" id="UP000507470"/>
    </source>
</evidence>
<evidence type="ECO:0000256" key="4">
    <source>
        <dbReference type="PROSITE-ProRule" id="PRU00134"/>
    </source>
</evidence>
<evidence type="ECO:0000259" key="6">
    <source>
        <dbReference type="PROSITE" id="PS50865"/>
    </source>
</evidence>
<dbReference type="Pfam" id="PF13229">
    <property type="entry name" value="Beta_helix"/>
    <property type="match status" value="1"/>
</dbReference>
<dbReference type="Pfam" id="PF00931">
    <property type="entry name" value="NB-ARC"/>
    <property type="match status" value="1"/>
</dbReference>
<dbReference type="PROSITE" id="PS01360">
    <property type="entry name" value="ZF_MYND_1"/>
    <property type="match status" value="1"/>
</dbReference>
<dbReference type="Proteomes" id="UP000507470">
    <property type="component" value="Unassembled WGS sequence"/>
</dbReference>
<dbReference type="PROSITE" id="PS50865">
    <property type="entry name" value="ZF_MYND_2"/>
    <property type="match status" value="1"/>
</dbReference>
<dbReference type="SUPFAM" id="SSF48452">
    <property type="entry name" value="TPR-like"/>
    <property type="match status" value="1"/>
</dbReference>
<dbReference type="InterPro" id="IPR012334">
    <property type="entry name" value="Pectin_lyas_fold"/>
</dbReference>
<gene>
    <name evidence="7" type="ORF">MCOR_18878</name>
</gene>
<keyword evidence="8" id="KW-1185">Reference proteome</keyword>